<dbReference type="EMBL" id="FNQM01000001">
    <property type="protein sequence ID" value="SDZ79942.1"/>
    <property type="molecule type" value="Genomic_DNA"/>
</dbReference>
<evidence type="ECO:0000313" key="3">
    <source>
        <dbReference type="EMBL" id="SDZ79942.1"/>
    </source>
</evidence>
<evidence type="ECO:0000259" key="2">
    <source>
        <dbReference type="Pfam" id="PF14347"/>
    </source>
</evidence>
<dbReference type="Proteomes" id="UP000198703">
    <property type="component" value="Unassembled WGS sequence"/>
</dbReference>
<feature type="signal peptide" evidence="1">
    <location>
        <begin position="1"/>
        <end position="21"/>
    </location>
</feature>
<reference evidence="3 4" key="1">
    <citation type="submission" date="2016-10" db="EMBL/GenBank/DDBJ databases">
        <authorList>
            <person name="de Groot N.N."/>
        </authorList>
    </citation>
    <scope>NUCLEOTIDE SEQUENCE [LARGE SCALE GENOMIC DNA]</scope>
    <source>
        <strain evidence="3 4">DSM 15345</strain>
    </source>
</reference>
<evidence type="ECO:0000313" key="4">
    <source>
        <dbReference type="Proteomes" id="UP000198703"/>
    </source>
</evidence>
<gene>
    <name evidence="3" type="ORF">SAMN05444370_101410</name>
</gene>
<proteinExistence type="predicted"/>
<dbReference type="InterPro" id="IPR025512">
    <property type="entry name" value="DUF4399"/>
</dbReference>
<dbReference type="Pfam" id="PF14347">
    <property type="entry name" value="DUF4399"/>
    <property type="match status" value="1"/>
</dbReference>
<dbReference type="AlphaFoldDB" id="A0A1H3W0T5"/>
<protein>
    <recommendedName>
        <fullName evidence="2">DUF4399 domain-containing protein</fullName>
    </recommendedName>
</protein>
<feature type="domain" description="DUF4399" evidence="2">
    <location>
        <begin position="71"/>
        <end position="162"/>
    </location>
</feature>
<feature type="chain" id="PRO_5011771040" description="DUF4399 domain-containing protein" evidence="1">
    <location>
        <begin position="22"/>
        <end position="173"/>
    </location>
</feature>
<keyword evidence="4" id="KW-1185">Reference proteome</keyword>
<evidence type="ECO:0000256" key="1">
    <source>
        <dbReference type="SAM" id="SignalP"/>
    </source>
</evidence>
<name>A0A1H3W0T5_9RHOB</name>
<keyword evidence="1" id="KW-0732">Signal</keyword>
<accession>A0A1H3W0T5</accession>
<dbReference type="RefSeq" id="WP_217632077.1">
    <property type="nucleotide sequence ID" value="NZ_FNQM01000001.1"/>
</dbReference>
<sequence length="173" mass="17666">MTSAFKILAAAAALLSPLAAAADMLDGRGLARAQHGVVGAPVDVGIPAPSSPRVFILNLHDGMEVVSPVRVEFGLLGMMVAPAGEVEEGYGHHHLLVDASAADLDLAQPIPADDSHIHFGDGARATEITLAPGVHTLQLVMGDGNHVPHDPPVISAPVRITVVGQVPPAASTM</sequence>
<organism evidence="3 4">
    <name type="scientific">Rubrimonas cliftonensis</name>
    <dbReference type="NCBI Taxonomy" id="89524"/>
    <lineage>
        <taxon>Bacteria</taxon>
        <taxon>Pseudomonadati</taxon>
        <taxon>Pseudomonadota</taxon>
        <taxon>Alphaproteobacteria</taxon>
        <taxon>Rhodobacterales</taxon>
        <taxon>Paracoccaceae</taxon>
        <taxon>Rubrimonas</taxon>
    </lineage>
</organism>
<dbReference type="STRING" id="89524.SAMN05444370_101410"/>